<evidence type="ECO:0000313" key="3">
    <source>
        <dbReference type="Proteomes" id="UP000704712"/>
    </source>
</evidence>
<evidence type="ECO:0000313" key="2">
    <source>
        <dbReference type="EMBL" id="KAF4147081.1"/>
    </source>
</evidence>
<comment type="caution">
    <text evidence="2">The sequence shown here is derived from an EMBL/GenBank/DDBJ whole genome shotgun (WGS) entry which is preliminary data.</text>
</comment>
<organism evidence="2 3">
    <name type="scientific">Phytophthora infestans</name>
    <name type="common">Potato late blight agent</name>
    <name type="synonym">Botrytis infestans</name>
    <dbReference type="NCBI Taxonomy" id="4787"/>
    <lineage>
        <taxon>Eukaryota</taxon>
        <taxon>Sar</taxon>
        <taxon>Stramenopiles</taxon>
        <taxon>Oomycota</taxon>
        <taxon>Peronosporomycetes</taxon>
        <taxon>Peronosporales</taxon>
        <taxon>Peronosporaceae</taxon>
        <taxon>Phytophthora</taxon>
    </lineage>
</organism>
<dbReference type="EMBL" id="JAACNO010000517">
    <property type="protein sequence ID" value="KAF4147081.1"/>
    <property type="molecule type" value="Genomic_DNA"/>
</dbReference>
<gene>
    <name evidence="2" type="ORF">GN958_ATG03710</name>
</gene>
<accession>A0A8S9V2L7</accession>
<name>A0A8S9V2L7_PHYIN</name>
<protein>
    <submittedName>
        <fullName evidence="2">Uncharacterized protein</fullName>
    </submittedName>
</protein>
<evidence type="ECO:0000256" key="1">
    <source>
        <dbReference type="SAM" id="MobiDB-lite"/>
    </source>
</evidence>
<dbReference type="Proteomes" id="UP000704712">
    <property type="component" value="Unassembled WGS sequence"/>
</dbReference>
<proteinExistence type="predicted"/>
<feature type="region of interest" description="Disordered" evidence="1">
    <location>
        <begin position="1"/>
        <end position="60"/>
    </location>
</feature>
<reference evidence="2" key="1">
    <citation type="submission" date="2020-03" db="EMBL/GenBank/DDBJ databases">
        <title>Hybrid Assembly of Korean Phytophthora infestans isolates.</title>
        <authorList>
            <person name="Prokchorchik M."/>
            <person name="Lee Y."/>
            <person name="Seo J."/>
            <person name="Cho J.-H."/>
            <person name="Park Y.-E."/>
            <person name="Jang D.-C."/>
            <person name="Im J.-S."/>
            <person name="Choi J.-G."/>
            <person name="Park H.-J."/>
            <person name="Lee G.-B."/>
            <person name="Lee Y.-G."/>
            <person name="Hong S.-Y."/>
            <person name="Cho K."/>
            <person name="Sohn K.H."/>
        </authorList>
    </citation>
    <scope>NUCLEOTIDE SEQUENCE</scope>
    <source>
        <strain evidence="2">KR_2_A2</strain>
    </source>
</reference>
<dbReference type="AlphaFoldDB" id="A0A8S9V2L7"/>
<sequence>MPRSSSCSTEKGKEAKGTARKRLTDAERKKRKPDTVATAKQPNKRRTYPSEEQDADDNCTTEMLYNMFS</sequence>
<feature type="compositionally biased region" description="Basic and acidic residues" evidence="1">
    <location>
        <begin position="10"/>
        <end position="28"/>
    </location>
</feature>